<dbReference type="Proteomes" id="UP000694866">
    <property type="component" value="Unplaced"/>
</dbReference>
<dbReference type="SUPFAM" id="SSF51206">
    <property type="entry name" value="cAMP-binding domain-like"/>
    <property type="match status" value="1"/>
</dbReference>
<dbReference type="Gene3D" id="1.10.287.70">
    <property type="match status" value="1"/>
</dbReference>
<reference evidence="4" key="1">
    <citation type="submission" date="2025-08" db="UniProtKB">
        <authorList>
            <consortium name="RefSeq"/>
        </authorList>
    </citation>
    <scope>IDENTIFICATION</scope>
    <source>
        <strain evidence="4">USDA-PBARC FA_bdor</strain>
        <tissue evidence="4">Whole organism</tissue>
    </source>
</reference>
<dbReference type="InterPro" id="IPR018490">
    <property type="entry name" value="cNMP-bd_dom_sf"/>
</dbReference>
<dbReference type="PROSITE" id="PS50042">
    <property type="entry name" value="CNMP_BINDING_3"/>
    <property type="match status" value="1"/>
</dbReference>
<dbReference type="GO" id="GO:0003254">
    <property type="term" value="P:regulation of membrane depolarization"/>
    <property type="evidence" value="ECO:0007669"/>
    <property type="project" value="TreeGrafter"/>
</dbReference>
<sequence length="537" mass="63401">MAEVSQNPLKFTPERLKSREYDGKYKSWRLVSLHHHPRARDYFESISATNKEKRRQKKHKNWWILHPYSATRFCWETIMTFIYGISFLIIPFMTSFIIFDYDAVRLDKISLFFYIVFWIDIFLNCVTGVYVKKERIVSFDHSVILDNYLRSYLLLDVATSVPYDHLTHQWRTVPGSESSLPTVLINVIPIAKIFRYLTFHAYGSQLFQYCQIKDFTHRIISILILSFYIVHWFACFCYLTAVFVMHVQQVSVKDCSCWLAKLTDEGIPVRFQHALFIVLQNFVASGFGGIEPEFEGQMIICTVLMILGRIFEAYVIIMFLQIQNDKKAALSKYEETMNQISAYTRQKQLPPHMKKRLEDYYAYRFRNAYFRERKILSTLSSRLREEIILHSCRRLVENVILFRDLPDETILAIVTSLKFELYLPDDVIVKAGTQGDCMYFLNNGTVAVFTPTGQEVCHLEEGAHFGEVALLVQDQRRVGTVIAIEVCEVYKLERRDFRKCIAGHTKLFERIERIATQRMDRTIMIEEQHKRFPMYLR</sequence>
<dbReference type="AlphaFoldDB" id="A0A9R1TEI0"/>
<dbReference type="Gene3D" id="1.10.287.630">
    <property type="entry name" value="Helix hairpin bin"/>
    <property type="match status" value="1"/>
</dbReference>
<dbReference type="RefSeq" id="XP_011307578.1">
    <property type="nucleotide sequence ID" value="XM_011309276.1"/>
</dbReference>
<evidence type="ECO:0000256" key="1">
    <source>
        <dbReference type="SAM" id="Phobius"/>
    </source>
</evidence>
<evidence type="ECO:0000259" key="2">
    <source>
        <dbReference type="PROSITE" id="PS50042"/>
    </source>
</evidence>
<feature type="transmembrane region" description="Helical" evidence="1">
    <location>
        <begin position="222"/>
        <end position="244"/>
    </location>
</feature>
<evidence type="ECO:0000313" key="4">
    <source>
        <dbReference type="RefSeq" id="XP_011307578.1"/>
    </source>
</evidence>
<dbReference type="InterPro" id="IPR051413">
    <property type="entry name" value="K/Na_HCN_channel"/>
</dbReference>
<feature type="transmembrane region" description="Helical" evidence="1">
    <location>
        <begin position="78"/>
        <end position="99"/>
    </location>
</feature>
<keyword evidence="3" id="KW-1185">Reference proteome</keyword>
<dbReference type="SUPFAM" id="SSF81324">
    <property type="entry name" value="Voltage-gated potassium channels"/>
    <property type="match status" value="1"/>
</dbReference>
<feature type="domain" description="Cyclic nucleotide-binding" evidence="2">
    <location>
        <begin position="401"/>
        <end position="518"/>
    </location>
</feature>
<gene>
    <name evidence="4" type="primary">LOC105269206</name>
</gene>
<keyword evidence="1" id="KW-0472">Membrane</keyword>
<dbReference type="InterPro" id="IPR018488">
    <property type="entry name" value="cNMP-bd_CS"/>
</dbReference>
<dbReference type="KEGG" id="fas:105269206"/>
<dbReference type="InterPro" id="IPR000595">
    <property type="entry name" value="cNMP-bd_dom"/>
</dbReference>
<name>A0A9R1TEI0_9HYME</name>
<accession>A0A9R1TEI0</accession>
<dbReference type="InterPro" id="IPR014710">
    <property type="entry name" value="RmlC-like_jellyroll"/>
</dbReference>
<dbReference type="PANTHER" id="PTHR45689">
    <property type="entry name" value="I[[H]] CHANNEL, ISOFORM E"/>
    <property type="match status" value="1"/>
</dbReference>
<dbReference type="PROSITE" id="PS00888">
    <property type="entry name" value="CNMP_BINDING_1"/>
    <property type="match status" value="1"/>
</dbReference>
<keyword evidence="1" id="KW-1133">Transmembrane helix</keyword>
<feature type="transmembrane region" description="Helical" evidence="1">
    <location>
        <begin position="111"/>
        <end position="131"/>
    </location>
</feature>
<organism evidence="3 4">
    <name type="scientific">Fopius arisanus</name>
    <dbReference type="NCBI Taxonomy" id="64838"/>
    <lineage>
        <taxon>Eukaryota</taxon>
        <taxon>Metazoa</taxon>
        <taxon>Ecdysozoa</taxon>
        <taxon>Arthropoda</taxon>
        <taxon>Hexapoda</taxon>
        <taxon>Insecta</taxon>
        <taxon>Pterygota</taxon>
        <taxon>Neoptera</taxon>
        <taxon>Endopterygota</taxon>
        <taxon>Hymenoptera</taxon>
        <taxon>Apocrita</taxon>
        <taxon>Ichneumonoidea</taxon>
        <taxon>Braconidae</taxon>
        <taxon>Opiinae</taxon>
        <taxon>Fopius</taxon>
    </lineage>
</organism>
<dbReference type="SMART" id="SM00100">
    <property type="entry name" value="cNMP"/>
    <property type="match status" value="1"/>
</dbReference>
<dbReference type="CDD" id="cd00038">
    <property type="entry name" value="CAP_ED"/>
    <property type="match status" value="1"/>
</dbReference>
<proteinExistence type="predicted"/>
<dbReference type="Pfam" id="PF00027">
    <property type="entry name" value="cNMP_binding"/>
    <property type="match status" value="1"/>
</dbReference>
<dbReference type="GO" id="GO:0005249">
    <property type="term" value="F:voltage-gated potassium channel activity"/>
    <property type="evidence" value="ECO:0007669"/>
    <property type="project" value="TreeGrafter"/>
</dbReference>
<evidence type="ECO:0000313" key="3">
    <source>
        <dbReference type="Proteomes" id="UP000694866"/>
    </source>
</evidence>
<feature type="transmembrane region" description="Helical" evidence="1">
    <location>
        <begin position="297"/>
        <end position="320"/>
    </location>
</feature>
<dbReference type="PANTHER" id="PTHR45689:SF14">
    <property type="entry name" value="CYCLIC NUCLEOTIDE-GATED CATION CHANNEL SUBUNIT A-LIKE PROTEIN"/>
    <property type="match status" value="1"/>
</dbReference>
<dbReference type="OrthoDB" id="2021138at2759"/>
<keyword evidence="1" id="KW-0812">Transmembrane</keyword>
<dbReference type="GO" id="GO:0035725">
    <property type="term" value="P:sodium ion transmembrane transport"/>
    <property type="evidence" value="ECO:0007669"/>
    <property type="project" value="TreeGrafter"/>
</dbReference>
<protein>
    <submittedName>
        <fullName evidence="4">Potassium/sodium hyperpolarization-activated cyclic nucleotide-gated channel 1-like</fullName>
    </submittedName>
</protein>
<dbReference type="GeneID" id="105269206"/>
<dbReference type="GO" id="GO:0098855">
    <property type="term" value="C:HCN channel complex"/>
    <property type="evidence" value="ECO:0007669"/>
    <property type="project" value="TreeGrafter"/>
</dbReference>
<dbReference type="Gene3D" id="2.60.120.10">
    <property type="entry name" value="Jelly Rolls"/>
    <property type="match status" value="1"/>
</dbReference>